<organism evidence="1 2">
    <name type="scientific">Flavimaricola marinus</name>
    <dbReference type="NCBI Taxonomy" id="1819565"/>
    <lineage>
        <taxon>Bacteria</taxon>
        <taxon>Pseudomonadati</taxon>
        <taxon>Pseudomonadota</taxon>
        <taxon>Alphaproteobacteria</taxon>
        <taxon>Rhodobacterales</taxon>
        <taxon>Paracoccaceae</taxon>
        <taxon>Flavimaricola</taxon>
    </lineage>
</organism>
<protein>
    <submittedName>
        <fullName evidence="1">PAS domain protein</fullName>
    </submittedName>
</protein>
<dbReference type="RefSeq" id="WP_093991611.1">
    <property type="nucleotide sequence ID" value="NZ_FXZK01000002.1"/>
</dbReference>
<gene>
    <name evidence="1" type="ORF">LOM8899_01541</name>
</gene>
<dbReference type="Pfam" id="PF07310">
    <property type="entry name" value="PAS_5"/>
    <property type="match status" value="1"/>
</dbReference>
<dbReference type="Proteomes" id="UP000201613">
    <property type="component" value="Unassembled WGS sequence"/>
</dbReference>
<dbReference type="InterPro" id="IPR009922">
    <property type="entry name" value="DUF1457"/>
</dbReference>
<evidence type="ECO:0000313" key="2">
    <source>
        <dbReference type="Proteomes" id="UP000201613"/>
    </source>
</evidence>
<sequence length="211" mass="22522">MTTEPKDTKATGPVVLSTSHQPRRDVTVLAALEQYWRGLRSAGGLPRRVDIDPACIDGALPYTFIAESVAPGVARLRVAGRHLNDMAAMDVRGMPLSALFSADARPALAEAISALLEGPALVDMPIQLPRTLLRRGQNGRLLMMPLLDDRGNVTRILGAVVMDGLVQGRGPLKLGIAEGGAIRVEPVSMMDEPAVRRAEARPALRLVVNNG</sequence>
<accession>A0A238LEM0</accession>
<dbReference type="AlphaFoldDB" id="A0A238LEM0"/>
<dbReference type="OrthoDB" id="8478628at2"/>
<keyword evidence="2" id="KW-1185">Reference proteome</keyword>
<proteinExistence type="predicted"/>
<dbReference type="EMBL" id="FXZK01000002">
    <property type="protein sequence ID" value="SMY07406.1"/>
    <property type="molecule type" value="Genomic_DNA"/>
</dbReference>
<reference evidence="1 2" key="1">
    <citation type="submission" date="2017-05" db="EMBL/GenBank/DDBJ databases">
        <authorList>
            <person name="Song R."/>
            <person name="Chenine A.L."/>
            <person name="Ruprecht R.M."/>
        </authorList>
    </citation>
    <scope>NUCLEOTIDE SEQUENCE [LARGE SCALE GENOMIC DNA]</scope>
    <source>
        <strain evidence="1 2">CECT 8899</strain>
    </source>
</reference>
<evidence type="ECO:0000313" key="1">
    <source>
        <dbReference type="EMBL" id="SMY07406.1"/>
    </source>
</evidence>
<name>A0A238LEM0_9RHOB</name>